<comment type="caution">
    <text evidence="1">The sequence shown here is derived from an EMBL/GenBank/DDBJ whole genome shotgun (WGS) entry which is preliminary data.</text>
</comment>
<accession>A0ABS3Q8I0</accession>
<keyword evidence="2" id="KW-1185">Reference proteome</keyword>
<evidence type="ECO:0000313" key="2">
    <source>
        <dbReference type="Proteomes" id="UP000664369"/>
    </source>
</evidence>
<name>A0ABS3Q8I0_9BACT</name>
<reference evidence="1 2" key="1">
    <citation type="submission" date="2021-03" db="EMBL/GenBank/DDBJ databases">
        <authorList>
            <person name="Kim M.K."/>
        </authorList>
    </citation>
    <scope>NUCLEOTIDE SEQUENCE [LARGE SCALE GENOMIC DNA]</scope>
    <source>
        <strain evidence="1 2">BT442</strain>
    </source>
</reference>
<dbReference type="RefSeq" id="WP_208173088.1">
    <property type="nucleotide sequence ID" value="NZ_JAGETZ010000001.1"/>
</dbReference>
<dbReference type="EMBL" id="JAGETZ010000001">
    <property type="protein sequence ID" value="MBO2007550.1"/>
    <property type="molecule type" value="Genomic_DNA"/>
</dbReference>
<evidence type="ECO:0000313" key="1">
    <source>
        <dbReference type="EMBL" id="MBO2007550.1"/>
    </source>
</evidence>
<evidence type="ECO:0008006" key="3">
    <source>
        <dbReference type="Google" id="ProtNLM"/>
    </source>
</evidence>
<organism evidence="1 2">
    <name type="scientific">Hymenobacter negativus</name>
    <dbReference type="NCBI Taxonomy" id="2795026"/>
    <lineage>
        <taxon>Bacteria</taxon>
        <taxon>Pseudomonadati</taxon>
        <taxon>Bacteroidota</taxon>
        <taxon>Cytophagia</taxon>
        <taxon>Cytophagales</taxon>
        <taxon>Hymenobacteraceae</taxon>
        <taxon>Hymenobacter</taxon>
    </lineage>
</organism>
<gene>
    <name evidence="1" type="ORF">J4E00_00710</name>
</gene>
<sequence length="423" mass="46997">MKREIRELEGGLFILPGAQALVELTKSDKAEDVNYGAAPLTSGGLKIAPWGKNNLQPQEMLALIYSNHLKPQLITTARDFLLGSRIGCFTRKVVEGKIVVEPVIDPEMEAWYESIDGDSTMQSLAYNLEGFANYFSVFSLASKNYVEGIQSFDATVARALVTTKARPDRYALHHDWRNFRTDEAKILPAYDPLNPSKFGECLLHGRDWTPGQKYYDVPPYWGSKMWTQVSNKVPRFHNSGLDNGYNLKYHIKIPQGYFDQFGETPEKRKEAELALMGAMNEMLSGVENADKAFVSKFAVDATGKPLPGWEIVPIENKMSDKAYDSVNTQANIAHTSAHGIDPSLAGIDTGGKFGGSGSEKRISYQLHIALRTPQKRKILLKTLQAAHKISGFNPAHFFGFEDIDITTIADNPTGKQKVVNSSM</sequence>
<dbReference type="Proteomes" id="UP000664369">
    <property type="component" value="Unassembled WGS sequence"/>
</dbReference>
<protein>
    <recommendedName>
        <fullName evidence="3">Phage portal protein</fullName>
    </recommendedName>
</protein>
<proteinExistence type="predicted"/>